<comment type="caution">
    <text evidence="12">The sequence shown here is derived from an EMBL/GenBank/DDBJ whole genome shotgun (WGS) entry which is preliminary data.</text>
</comment>
<feature type="region of interest" description="Disordered" evidence="9">
    <location>
        <begin position="536"/>
        <end position="555"/>
    </location>
</feature>
<dbReference type="SUPFAM" id="SSF101936">
    <property type="entry name" value="DNA-binding pseudobarrel domain"/>
    <property type="match status" value="1"/>
</dbReference>
<dbReference type="AlphaFoldDB" id="A0AAX6GYM6"/>
<dbReference type="Pfam" id="PF25813">
    <property type="entry name" value="zf_VAL1_N"/>
    <property type="match status" value="1"/>
</dbReference>
<feature type="domain" description="CW-type" evidence="11">
    <location>
        <begin position="621"/>
        <end position="671"/>
    </location>
</feature>
<evidence type="ECO:0000256" key="5">
    <source>
        <dbReference type="ARBA" id="ARBA00023015"/>
    </source>
</evidence>
<dbReference type="InterPro" id="IPR015300">
    <property type="entry name" value="DNA-bd_pseudobarrel_sf"/>
</dbReference>
<keyword evidence="3" id="KW-0863">Zinc-finger</keyword>
<feature type="region of interest" description="Disordered" evidence="9">
    <location>
        <begin position="295"/>
        <end position="323"/>
    </location>
</feature>
<keyword evidence="5" id="KW-0805">Transcription regulation</keyword>
<evidence type="ECO:0000256" key="1">
    <source>
        <dbReference type="ARBA" id="ARBA00004123"/>
    </source>
</evidence>
<sequence>MSSSAVSAAATASGAVKICFNSYCKDPKSDPPRRKGWRLRAGDHAQLCDRCFYAFEQGNFCETFHSDAAGWRKCELCQKRIHCGCIVSLPAYILLDAGGVECMTCARRTTSTSTVAQNQMWASSLLLAPQPQVPERPKEYPVKSWNQGTGTFPGQWRQASHMWSAAGPQSELQQRLAFEFDRPPNAEKLISLSRPPISTQDRRMGDLPERRASSSMNHVARDRYGNGTTGDNDQMSTRKGVISDPCTTSSPGVNFEPHTNSSGKPSIVKGDLPASLNLAAPLSSPNAATDLCRVSTTQPQRQMAPPLPKQITPSPHNMSDPCSEFRKSRVDARARAQMLPRYWPRITDQELQQISGNSNSVITPLFEKMLSASDAGRIGRLVLPKKCAEAYFPAISQPEGLPLRVQDASGKEWVFQFRFWPNNNSRMYVLEGVTPCIQSMQLQAGDTVTFSRIDPEGKLVMGFRKASGSSSEQQENQTVKTGNGLSTPPEVNKSSADDPANGPTRPQKDNIESKNPVNEADQSKLSKFVETEFIQKDGSTAKSSQGPTKRKGGAFGCKSKRLRIENEDSIELKLTWEEAQELLRPPPNDVPSVVVIEGHEFEEYEEAPVLGKPTIFTTNQAGDNNQWAQCEECSKWRKLPVDALLPSRWTCSENRWDSERASCSSTQEMNTELADMLSGKTVARRSKVKSEHNDNFEVSDGLGTLANLAILGEGEELPASNQATTKHPRHRPGCTCIVCIQPPSGKGPKHKPTCTCNVCLTVRRRFRTLMMRREKRQSEKEAETAASDKKQPDDQSPEMMPPPGSDPPPTTSNSISSSSSPQKTPTNHDGAIDDETEKKKRLSSPLKAQIDLNIQPEREEEPSPVADAGSMPRVFLDAMPTA</sequence>
<comment type="subcellular location">
    <subcellularLocation>
        <location evidence="1">Nucleus</location>
    </subcellularLocation>
</comment>
<reference evidence="12" key="1">
    <citation type="journal article" date="2023" name="GigaByte">
        <title>Genome assembly of the bearded iris, Iris pallida Lam.</title>
        <authorList>
            <person name="Bruccoleri R.E."/>
            <person name="Oakeley E.J."/>
            <person name="Faust A.M.E."/>
            <person name="Altorfer M."/>
            <person name="Dessus-Babus S."/>
            <person name="Burckhardt D."/>
            <person name="Oertli M."/>
            <person name="Naumann U."/>
            <person name="Petersen F."/>
            <person name="Wong J."/>
        </authorList>
    </citation>
    <scope>NUCLEOTIDE SEQUENCE</scope>
    <source>
        <strain evidence="12">GSM-AAB239-AS_SAM_17_03QT</strain>
    </source>
</reference>
<dbReference type="Gene3D" id="3.30.40.100">
    <property type="match status" value="1"/>
</dbReference>
<dbReference type="PANTHER" id="PTHR46245:SF10">
    <property type="entry name" value="B3 DOMAIN-CONTAINING TRANSCRIPTION FACTOR VAL3"/>
    <property type="match status" value="1"/>
</dbReference>
<organism evidence="12 13">
    <name type="scientific">Iris pallida</name>
    <name type="common">Sweet iris</name>
    <dbReference type="NCBI Taxonomy" id="29817"/>
    <lineage>
        <taxon>Eukaryota</taxon>
        <taxon>Viridiplantae</taxon>
        <taxon>Streptophyta</taxon>
        <taxon>Embryophyta</taxon>
        <taxon>Tracheophyta</taxon>
        <taxon>Spermatophyta</taxon>
        <taxon>Magnoliopsida</taxon>
        <taxon>Liliopsida</taxon>
        <taxon>Asparagales</taxon>
        <taxon>Iridaceae</taxon>
        <taxon>Iridoideae</taxon>
        <taxon>Irideae</taxon>
        <taxon>Iris</taxon>
    </lineage>
</organism>
<dbReference type="GO" id="GO:0003677">
    <property type="term" value="F:DNA binding"/>
    <property type="evidence" value="ECO:0007669"/>
    <property type="project" value="UniProtKB-KW"/>
</dbReference>
<keyword evidence="4" id="KW-0862">Zinc</keyword>
<feature type="region of interest" description="Disordered" evidence="9">
    <location>
        <begin position="463"/>
        <end position="524"/>
    </location>
</feature>
<dbReference type="InterPro" id="IPR057743">
    <property type="entry name" value="Zfn_VAL1-3_N"/>
</dbReference>
<feature type="compositionally biased region" description="Pro residues" evidence="9">
    <location>
        <begin position="799"/>
        <end position="810"/>
    </location>
</feature>
<feature type="compositionally biased region" description="Low complexity" evidence="9">
    <location>
        <begin position="811"/>
        <end position="825"/>
    </location>
</feature>
<dbReference type="Pfam" id="PF07496">
    <property type="entry name" value="zf-CW"/>
    <property type="match status" value="1"/>
</dbReference>
<evidence type="ECO:0000313" key="12">
    <source>
        <dbReference type="EMBL" id="KAJ6833418.1"/>
    </source>
</evidence>
<dbReference type="Pfam" id="PF02362">
    <property type="entry name" value="B3"/>
    <property type="match status" value="1"/>
</dbReference>
<feature type="compositionally biased region" description="Polar residues" evidence="9">
    <location>
        <begin position="537"/>
        <end position="547"/>
    </location>
</feature>
<evidence type="ECO:0000259" key="10">
    <source>
        <dbReference type="PROSITE" id="PS50863"/>
    </source>
</evidence>
<dbReference type="PANTHER" id="PTHR46245">
    <property type="entry name" value="B3 DOMAIN-CONTAINING PROTEIN OS07G0563300"/>
    <property type="match status" value="1"/>
</dbReference>
<reference evidence="12" key="2">
    <citation type="submission" date="2023-04" db="EMBL/GenBank/DDBJ databases">
        <authorList>
            <person name="Bruccoleri R.E."/>
            <person name="Oakeley E.J."/>
            <person name="Faust A.-M."/>
            <person name="Dessus-Babus S."/>
            <person name="Altorfer M."/>
            <person name="Burckhardt D."/>
            <person name="Oertli M."/>
            <person name="Naumann U."/>
            <person name="Petersen F."/>
            <person name="Wong J."/>
        </authorList>
    </citation>
    <scope>NUCLEOTIDE SEQUENCE</scope>
    <source>
        <strain evidence="12">GSM-AAB239-AS_SAM_17_03QT</strain>
        <tissue evidence="12">Leaf</tissue>
    </source>
</reference>
<dbReference type="InterPro" id="IPR011124">
    <property type="entry name" value="Znf_CW"/>
</dbReference>
<feature type="region of interest" description="Disordered" evidence="9">
    <location>
        <begin position="197"/>
        <end position="268"/>
    </location>
</feature>
<dbReference type="InterPro" id="IPR003340">
    <property type="entry name" value="B3_DNA-bd"/>
</dbReference>
<accession>A0AAX6GYM6</accession>
<feature type="region of interest" description="Disordered" evidence="9">
    <location>
        <begin position="771"/>
        <end position="882"/>
    </location>
</feature>
<gene>
    <name evidence="12" type="ORF">M6B38_339840</name>
</gene>
<dbReference type="EMBL" id="JANAVB010015000">
    <property type="protein sequence ID" value="KAJ6833418.1"/>
    <property type="molecule type" value="Genomic_DNA"/>
</dbReference>
<evidence type="ECO:0000256" key="6">
    <source>
        <dbReference type="ARBA" id="ARBA00023125"/>
    </source>
</evidence>
<evidence type="ECO:0000313" key="13">
    <source>
        <dbReference type="Proteomes" id="UP001140949"/>
    </source>
</evidence>
<keyword evidence="8" id="KW-0539">Nucleus</keyword>
<dbReference type="GO" id="GO:0008270">
    <property type="term" value="F:zinc ion binding"/>
    <property type="evidence" value="ECO:0007669"/>
    <property type="project" value="UniProtKB-KW"/>
</dbReference>
<name>A0AAX6GYM6_IRIPA</name>
<keyword evidence="7" id="KW-0804">Transcription</keyword>
<evidence type="ECO:0000256" key="3">
    <source>
        <dbReference type="ARBA" id="ARBA00022771"/>
    </source>
</evidence>
<keyword evidence="6" id="KW-0238">DNA-binding</keyword>
<feature type="compositionally biased region" description="Basic and acidic residues" evidence="9">
    <location>
        <begin position="200"/>
        <end position="212"/>
    </location>
</feature>
<feature type="compositionally biased region" description="Polar residues" evidence="9">
    <location>
        <begin position="245"/>
        <end position="264"/>
    </location>
</feature>
<dbReference type="Gene3D" id="2.40.330.10">
    <property type="entry name" value="DNA-binding pseudobarrel domain"/>
    <property type="match status" value="1"/>
</dbReference>
<feature type="compositionally biased region" description="Basic and acidic residues" evidence="9">
    <location>
        <begin position="776"/>
        <end position="793"/>
    </location>
</feature>
<dbReference type="SMART" id="SM01019">
    <property type="entry name" value="B3"/>
    <property type="match status" value="1"/>
</dbReference>
<evidence type="ECO:0000259" key="11">
    <source>
        <dbReference type="PROSITE" id="PS51050"/>
    </source>
</evidence>
<evidence type="ECO:0000256" key="2">
    <source>
        <dbReference type="ARBA" id="ARBA00022723"/>
    </source>
</evidence>
<dbReference type="CDD" id="cd10017">
    <property type="entry name" value="B3_DNA"/>
    <property type="match status" value="1"/>
</dbReference>
<evidence type="ECO:0000256" key="8">
    <source>
        <dbReference type="ARBA" id="ARBA00023242"/>
    </source>
</evidence>
<dbReference type="Proteomes" id="UP001140949">
    <property type="component" value="Unassembled WGS sequence"/>
</dbReference>
<evidence type="ECO:0000256" key="4">
    <source>
        <dbReference type="ARBA" id="ARBA00022833"/>
    </source>
</evidence>
<keyword evidence="13" id="KW-1185">Reference proteome</keyword>
<dbReference type="PROSITE" id="PS50863">
    <property type="entry name" value="B3"/>
    <property type="match status" value="1"/>
</dbReference>
<dbReference type="GO" id="GO:0006355">
    <property type="term" value="P:regulation of DNA-templated transcription"/>
    <property type="evidence" value="ECO:0007669"/>
    <property type="project" value="UniProtKB-ARBA"/>
</dbReference>
<proteinExistence type="predicted"/>
<dbReference type="GO" id="GO:0005634">
    <property type="term" value="C:nucleus"/>
    <property type="evidence" value="ECO:0007669"/>
    <property type="project" value="UniProtKB-SubCell"/>
</dbReference>
<dbReference type="PROSITE" id="PS51050">
    <property type="entry name" value="ZF_CW"/>
    <property type="match status" value="1"/>
</dbReference>
<evidence type="ECO:0000256" key="9">
    <source>
        <dbReference type="SAM" id="MobiDB-lite"/>
    </source>
</evidence>
<feature type="domain" description="TF-B3" evidence="10">
    <location>
        <begin position="366"/>
        <end position="467"/>
    </location>
</feature>
<feature type="compositionally biased region" description="Polar residues" evidence="9">
    <location>
        <begin position="467"/>
        <end position="486"/>
    </location>
</feature>
<dbReference type="FunFam" id="2.40.330.10:FF:000006">
    <property type="entry name" value="B3 domain-containing transcription repressor VAL1"/>
    <property type="match status" value="1"/>
</dbReference>
<protein>
    <submittedName>
        <fullName evidence="12">B3 domain-containing protein-like</fullName>
    </submittedName>
</protein>
<keyword evidence="2" id="KW-0479">Metal-binding</keyword>
<evidence type="ECO:0000256" key="7">
    <source>
        <dbReference type="ARBA" id="ARBA00023163"/>
    </source>
</evidence>